<dbReference type="HOGENOM" id="CLU_119662_0_0_1"/>
<accession>A0A0C9TET1</accession>
<gene>
    <name evidence="1" type="ORF">PAXINDRAFT_21041</name>
</gene>
<dbReference type="EMBL" id="KN820761">
    <property type="protein sequence ID" value="KIJ05726.1"/>
    <property type="molecule type" value="Genomic_DNA"/>
</dbReference>
<proteinExistence type="predicted"/>
<dbReference type="Proteomes" id="UP000053647">
    <property type="component" value="Unassembled WGS sequence"/>
</dbReference>
<evidence type="ECO:0000313" key="2">
    <source>
        <dbReference type="Proteomes" id="UP000053647"/>
    </source>
</evidence>
<dbReference type="OrthoDB" id="2596179at2759"/>
<protein>
    <submittedName>
        <fullName evidence="1">Uncharacterized protein</fullName>
    </submittedName>
</protein>
<evidence type="ECO:0000313" key="1">
    <source>
        <dbReference type="EMBL" id="KIJ05726.1"/>
    </source>
</evidence>
<name>A0A0C9TET1_PAXIN</name>
<reference evidence="2" key="2">
    <citation type="submission" date="2015-01" db="EMBL/GenBank/DDBJ databases">
        <title>Evolutionary Origins and Diversification of the Mycorrhizal Mutualists.</title>
        <authorList>
            <consortium name="DOE Joint Genome Institute"/>
            <consortium name="Mycorrhizal Genomics Consortium"/>
            <person name="Kohler A."/>
            <person name="Kuo A."/>
            <person name="Nagy L.G."/>
            <person name="Floudas D."/>
            <person name="Copeland A."/>
            <person name="Barry K.W."/>
            <person name="Cichocki N."/>
            <person name="Veneault-Fourrey C."/>
            <person name="LaButti K."/>
            <person name="Lindquist E.A."/>
            <person name="Lipzen A."/>
            <person name="Lundell T."/>
            <person name="Morin E."/>
            <person name="Murat C."/>
            <person name="Riley R."/>
            <person name="Ohm R."/>
            <person name="Sun H."/>
            <person name="Tunlid A."/>
            <person name="Henrissat B."/>
            <person name="Grigoriev I.V."/>
            <person name="Hibbett D.S."/>
            <person name="Martin F."/>
        </authorList>
    </citation>
    <scope>NUCLEOTIDE SEQUENCE [LARGE SCALE GENOMIC DNA]</scope>
    <source>
        <strain evidence="2">ATCC 200175</strain>
    </source>
</reference>
<reference evidence="1 2" key="1">
    <citation type="submission" date="2014-06" db="EMBL/GenBank/DDBJ databases">
        <authorList>
            <consortium name="DOE Joint Genome Institute"/>
            <person name="Kuo A."/>
            <person name="Kohler A."/>
            <person name="Nagy L.G."/>
            <person name="Floudas D."/>
            <person name="Copeland A."/>
            <person name="Barry K.W."/>
            <person name="Cichocki N."/>
            <person name="Veneault-Fourrey C."/>
            <person name="LaButti K."/>
            <person name="Lindquist E.A."/>
            <person name="Lipzen A."/>
            <person name="Lundell T."/>
            <person name="Morin E."/>
            <person name="Murat C."/>
            <person name="Sun H."/>
            <person name="Tunlid A."/>
            <person name="Henrissat B."/>
            <person name="Grigoriev I.V."/>
            <person name="Hibbett D.S."/>
            <person name="Martin F."/>
            <person name="Nordberg H.P."/>
            <person name="Cantor M.N."/>
            <person name="Hua S.X."/>
        </authorList>
    </citation>
    <scope>NUCLEOTIDE SEQUENCE [LARGE SCALE GENOMIC DNA]</scope>
    <source>
        <strain evidence="1 2">ATCC 200175</strain>
    </source>
</reference>
<organism evidence="1 2">
    <name type="scientific">Paxillus involutus ATCC 200175</name>
    <dbReference type="NCBI Taxonomy" id="664439"/>
    <lineage>
        <taxon>Eukaryota</taxon>
        <taxon>Fungi</taxon>
        <taxon>Dikarya</taxon>
        <taxon>Basidiomycota</taxon>
        <taxon>Agaricomycotina</taxon>
        <taxon>Agaricomycetes</taxon>
        <taxon>Agaricomycetidae</taxon>
        <taxon>Boletales</taxon>
        <taxon>Paxilineae</taxon>
        <taxon>Paxillaceae</taxon>
        <taxon>Paxillus</taxon>
    </lineage>
</organism>
<keyword evidence="2" id="KW-1185">Reference proteome</keyword>
<dbReference type="AlphaFoldDB" id="A0A0C9TET1"/>
<sequence>MPVPTYLPHILYSTALTSVSIHLLWQRKAAEEDRARHNAQITILEDLTQQLRSGVPMADDEINRLRGLAQSHGEGGEAQRQSAGEIRWMDVIWGKKVVAKDEWEQRDLEQIRRELSKER</sequence>